<proteinExistence type="predicted"/>
<gene>
    <name evidence="2" type="ORF">O0955_06800</name>
</gene>
<protein>
    <submittedName>
        <fullName evidence="2">YHS domain-containing protein</fullName>
    </submittedName>
</protein>
<dbReference type="EMBL" id="JAPWGM010000002">
    <property type="protein sequence ID" value="MCZ4243709.1"/>
    <property type="molecule type" value="Genomic_DNA"/>
</dbReference>
<keyword evidence="3" id="KW-1185">Reference proteome</keyword>
<evidence type="ECO:0000313" key="3">
    <source>
        <dbReference type="Proteomes" id="UP001144347"/>
    </source>
</evidence>
<dbReference type="SUPFAM" id="SSF47240">
    <property type="entry name" value="Ferritin-like"/>
    <property type="match status" value="1"/>
</dbReference>
<sequence length="73" mass="8288">MAFTSLRAKENHLTNNSKLLTDTLKKDGIDPVCKMKVRAGNIKTATYDQLVYGFCSESCKQKFVKEPAKYIKK</sequence>
<dbReference type="InterPro" id="IPR007029">
    <property type="entry name" value="YHS_dom"/>
</dbReference>
<name>A0ABT4L712_9SPHI</name>
<organism evidence="2 3">
    <name type="scientific">Pedobacter punctiformis</name>
    <dbReference type="NCBI Taxonomy" id="3004097"/>
    <lineage>
        <taxon>Bacteria</taxon>
        <taxon>Pseudomonadati</taxon>
        <taxon>Bacteroidota</taxon>
        <taxon>Sphingobacteriia</taxon>
        <taxon>Sphingobacteriales</taxon>
        <taxon>Sphingobacteriaceae</taxon>
        <taxon>Pedobacter</taxon>
    </lineage>
</organism>
<feature type="domain" description="TRASH" evidence="1">
    <location>
        <begin position="30"/>
        <end position="67"/>
    </location>
</feature>
<dbReference type="Pfam" id="PF04945">
    <property type="entry name" value="YHS"/>
    <property type="match status" value="1"/>
</dbReference>
<dbReference type="RefSeq" id="WP_269426784.1">
    <property type="nucleotide sequence ID" value="NZ_JAPWGM010000002.1"/>
</dbReference>
<evidence type="ECO:0000259" key="1">
    <source>
        <dbReference type="SMART" id="SM00746"/>
    </source>
</evidence>
<accession>A0ABT4L712</accession>
<dbReference type="SMART" id="SM00746">
    <property type="entry name" value="TRASH"/>
    <property type="match status" value="1"/>
</dbReference>
<reference evidence="2" key="1">
    <citation type="submission" date="2022-12" db="EMBL/GenBank/DDBJ databases">
        <title>Genome sequence of HCMS5-2.</title>
        <authorList>
            <person name="Woo H."/>
        </authorList>
    </citation>
    <scope>NUCLEOTIDE SEQUENCE</scope>
    <source>
        <strain evidence="2">HCMS5-2</strain>
    </source>
</reference>
<dbReference type="Proteomes" id="UP001144347">
    <property type="component" value="Unassembled WGS sequence"/>
</dbReference>
<dbReference type="InterPro" id="IPR009078">
    <property type="entry name" value="Ferritin-like_SF"/>
</dbReference>
<evidence type="ECO:0000313" key="2">
    <source>
        <dbReference type="EMBL" id="MCZ4243709.1"/>
    </source>
</evidence>
<dbReference type="Gene3D" id="1.10.620.20">
    <property type="entry name" value="Ribonucleotide Reductase, subunit A"/>
    <property type="match status" value="1"/>
</dbReference>
<dbReference type="InterPro" id="IPR012348">
    <property type="entry name" value="RNR-like"/>
</dbReference>
<comment type="caution">
    <text evidence="2">The sequence shown here is derived from an EMBL/GenBank/DDBJ whole genome shotgun (WGS) entry which is preliminary data.</text>
</comment>
<dbReference type="InterPro" id="IPR011017">
    <property type="entry name" value="TRASH_dom"/>
</dbReference>